<dbReference type="InterPro" id="IPR013954">
    <property type="entry name" value="PNK3P"/>
</dbReference>
<evidence type="ECO:0000256" key="3">
    <source>
        <dbReference type="ARBA" id="ARBA00022801"/>
    </source>
</evidence>
<sequence>MSPVVRSCFLKCLLDTHAPIKLFHNVETTVGRSKLTKIKDQSCSRQQLSLKADCEECIVEVKQLGVNPSGLDGFALTRNLEYKVEHGSRIEVLLNSYIHVIEFDPPPDNCEKQKPGAKRKLEEDEESPTKRKSFKLDPLVSKHIKSAMESIWEEIDRGELYVFTSKGVKSSHKIAAFDMDGTLIKTKSGKVHPVDTNDWQIAFPTIQQKLKEHVEQGYKLVILSNQAPIGNGRVKIEDFKKKIENIVTKLDVPFQVYIATGKGFYRKPTTGMWKVLSEQKNDGMEINMAESFYCGDAAGRVANWAPGKKKDHSMADKLMAENLNLRFYTPEQFFLGHSIANVPFSNPDFNPKELRPSTFNHNLIGKEKEILVLVGFPGSGKSFLAKQIEKKSGHNYVAVCRDVLGSWQKCAAEATKLLQRGKSVIVDSTNPDKESRGRWLALAKEMKVDCRCAKMTASMAHAKHNNKFRELMKINHIPVNDIVYHTYKNKYTDPSHSEGFKEVIDVHFTPDFEDKEAEKIYRMHLLEK</sequence>
<evidence type="ECO:0000256" key="4">
    <source>
        <dbReference type="ARBA" id="ARBA00023204"/>
    </source>
</evidence>
<dbReference type="InterPro" id="IPR006551">
    <property type="entry name" value="Polynucleotide_phosphatase"/>
</dbReference>
<organism evidence="8">
    <name type="scientific">Heliothis virescens</name>
    <name type="common">Tobacco budworm moth</name>
    <dbReference type="NCBI Taxonomy" id="7102"/>
    <lineage>
        <taxon>Eukaryota</taxon>
        <taxon>Metazoa</taxon>
        <taxon>Ecdysozoa</taxon>
        <taxon>Arthropoda</taxon>
        <taxon>Hexapoda</taxon>
        <taxon>Insecta</taxon>
        <taxon>Pterygota</taxon>
        <taxon>Neoptera</taxon>
        <taxon>Endopterygota</taxon>
        <taxon>Lepidoptera</taxon>
        <taxon>Glossata</taxon>
        <taxon>Ditrysia</taxon>
        <taxon>Noctuoidea</taxon>
        <taxon>Noctuidae</taxon>
        <taxon>Heliothinae</taxon>
        <taxon>Heliothis</taxon>
    </lineage>
</organism>
<evidence type="ECO:0000256" key="5">
    <source>
        <dbReference type="ARBA" id="ARBA00023242"/>
    </source>
</evidence>
<dbReference type="GO" id="GO:0006281">
    <property type="term" value="P:DNA repair"/>
    <property type="evidence" value="ECO:0007669"/>
    <property type="project" value="UniProtKB-KW"/>
</dbReference>
<feature type="region of interest" description="Disordered" evidence="6">
    <location>
        <begin position="108"/>
        <end position="132"/>
    </location>
</feature>
<dbReference type="PANTHER" id="PTHR12083">
    <property type="entry name" value="BIFUNCTIONAL POLYNUCLEOTIDE PHOSPHATASE/KINASE"/>
    <property type="match status" value="1"/>
</dbReference>
<keyword evidence="5" id="KW-0539">Nucleus</keyword>
<comment type="caution">
    <text evidence="8">The sequence shown here is derived from an EMBL/GenBank/DDBJ whole genome shotgun (WGS) entry which is preliminary data.</text>
</comment>
<dbReference type="InterPro" id="IPR027417">
    <property type="entry name" value="P-loop_NTPase"/>
</dbReference>
<dbReference type="InterPro" id="IPR008984">
    <property type="entry name" value="SMAD_FHA_dom_sf"/>
</dbReference>
<dbReference type="Gene3D" id="3.40.50.300">
    <property type="entry name" value="P-loop containing nucleotide triphosphate hydrolases"/>
    <property type="match status" value="1"/>
</dbReference>
<keyword evidence="2" id="KW-0227">DNA damage</keyword>
<feature type="domain" description="PNK FHA" evidence="7">
    <location>
        <begin position="8"/>
        <end position="77"/>
    </location>
</feature>
<dbReference type="Gene3D" id="2.60.200.20">
    <property type="match status" value="1"/>
</dbReference>
<dbReference type="AlphaFoldDB" id="A0A2A4K194"/>
<protein>
    <recommendedName>
        <fullName evidence="7">PNK FHA domain-containing protein</fullName>
    </recommendedName>
</protein>
<dbReference type="InterPro" id="IPR036412">
    <property type="entry name" value="HAD-like_sf"/>
</dbReference>
<dbReference type="STRING" id="7102.A0A2A4K194"/>
<dbReference type="CDD" id="cd01625">
    <property type="entry name" value="HAD_PNP"/>
    <property type="match status" value="1"/>
</dbReference>
<dbReference type="GO" id="GO:0046404">
    <property type="term" value="F:ATP-dependent polydeoxyribonucleotide 5'-hydroxyl-kinase activity"/>
    <property type="evidence" value="ECO:0007669"/>
    <property type="project" value="InterPro"/>
</dbReference>
<evidence type="ECO:0000313" key="8">
    <source>
        <dbReference type="EMBL" id="PCG77412.1"/>
    </source>
</evidence>
<evidence type="ECO:0000259" key="7">
    <source>
        <dbReference type="Pfam" id="PF17913"/>
    </source>
</evidence>
<dbReference type="NCBIfam" id="TIGR01663">
    <property type="entry name" value="PNK-3'Pase"/>
    <property type="match status" value="1"/>
</dbReference>
<evidence type="ECO:0000256" key="6">
    <source>
        <dbReference type="SAM" id="MobiDB-lite"/>
    </source>
</evidence>
<dbReference type="SUPFAM" id="SSF56784">
    <property type="entry name" value="HAD-like"/>
    <property type="match status" value="1"/>
</dbReference>
<evidence type="ECO:0000256" key="1">
    <source>
        <dbReference type="ARBA" id="ARBA00004123"/>
    </source>
</evidence>
<dbReference type="Gene3D" id="3.40.50.1000">
    <property type="entry name" value="HAD superfamily/HAD-like"/>
    <property type="match status" value="1"/>
</dbReference>
<dbReference type="FunFam" id="3.40.50.300:FF:000737">
    <property type="entry name" value="Bifunctional polynucleotide phosphatase/kinase"/>
    <property type="match status" value="1"/>
</dbReference>
<dbReference type="InterPro" id="IPR006549">
    <property type="entry name" value="HAD-SF_hydro_IIIA"/>
</dbReference>
<dbReference type="SUPFAM" id="SSF49879">
    <property type="entry name" value="SMAD/FHA domain"/>
    <property type="match status" value="1"/>
</dbReference>
<evidence type="ECO:0000256" key="2">
    <source>
        <dbReference type="ARBA" id="ARBA00022763"/>
    </source>
</evidence>
<dbReference type="GO" id="GO:0005634">
    <property type="term" value="C:nucleus"/>
    <property type="evidence" value="ECO:0007669"/>
    <property type="project" value="UniProtKB-SubCell"/>
</dbReference>
<dbReference type="InterPro" id="IPR041388">
    <property type="entry name" value="FHA_2"/>
</dbReference>
<name>A0A2A4K194_HELVI</name>
<dbReference type="PANTHER" id="PTHR12083:SF9">
    <property type="entry name" value="BIFUNCTIONAL POLYNUCLEOTIDE PHOSPHATASE_KINASE"/>
    <property type="match status" value="1"/>
</dbReference>
<dbReference type="Pfam" id="PF13671">
    <property type="entry name" value="AAA_33"/>
    <property type="match status" value="1"/>
</dbReference>
<dbReference type="Pfam" id="PF17913">
    <property type="entry name" value="FHA_2"/>
    <property type="match status" value="1"/>
</dbReference>
<dbReference type="SUPFAM" id="SSF52540">
    <property type="entry name" value="P-loop containing nucleoside triphosphate hydrolases"/>
    <property type="match status" value="1"/>
</dbReference>
<proteinExistence type="predicted"/>
<keyword evidence="3" id="KW-0378">Hydrolase</keyword>
<dbReference type="GO" id="GO:0046403">
    <property type="term" value="F:polynucleotide 3'-phosphatase activity"/>
    <property type="evidence" value="ECO:0007669"/>
    <property type="project" value="InterPro"/>
</dbReference>
<dbReference type="EMBL" id="NWSH01000327">
    <property type="protein sequence ID" value="PCG77412.1"/>
    <property type="molecule type" value="Genomic_DNA"/>
</dbReference>
<gene>
    <name evidence="8" type="ORF">B5V51_7391</name>
</gene>
<keyword evidence="4" id="KW-0234">DNA repair</keyword>
<dbReference type="GO" id="GO:0003690">
    <property type="term" value="F:double-stranded DNA binding"/>
    <property type="evidence" value="ECO:0007669"/>
    <property type="project" value="TreeGrafter"/>
</dbReference>
<dbReference type="FunFam" id="3.40.50.1000:FF:000078">
    <property type="entry name" value="Bifunctional polynucleotide phosphatase/kinase"/>
    <property type="match status" value="1"/>
</dbReference>
<reference evidence="8" key="1">
    <citation type="submission" date="2017-09" db="EMBL/GenBank/DDBJ databases">
        <title>Contemporary evolution of a Lepidopteran species, Heliothis virescens, in response to modern agricultural practices.</title>
        <authorList>
            <person name="Fritz M.L."/>
            <person name="Deyonke A.M."/>
            <person name="Papanicolaou A."/>
            <person name="Micinski S."/>
            <person name="Westbrook J."/>
            <person name="Gould F."/>
        </authorList>
    </citation>
    <scope>NUCLEOTIDE SEQUENCE [LARGE SCALE GENOMIC DNA]</scope>
    <source>
        <strain evidence="8">HvINT-</strain>
        <tissue evidence="8">Whole body</tissue>
    </source>
</reference>
<dbReference type="NCBIfam" id="TIGR01662">
    <property type="entry name" value="HAD-SF-IIIA"/>
    <property type="match status" value="1"/>
</dbReference>
<dbReference type="NCBIfam" id="TIGR01664">
    <property type="entry name" value="DNA-3'-Pase"/>
    <property type="match status" value="1"/>
</dbReference>
<dbReference type="InterPro" id="IPR023214">
    <property type="entry name" value="HAD_sf"/>
</dbReference>
<comment type="subcellular location">
    <subcellularLocation>
        <location evidence="1">Nucleus</location>
    </subcellularLocation>
</comment>
<dbReference type="InterPro" id="IPR006550">
    <property type="entry name" value="PNKP"/>
</dbReference>
<dbReference type="Pfam" id="PF08645">
    <property type="entry name" value="PNK3P"/>
    <property type="match status" value="1"/>
</dbReference>
<feature type="compositionally biased region" description="Basic and acidic residues" evidence="6">
    <location>
        <begin position="109"/>
        <end position="122"/>
    </location>
</feature>
<accession>A0A2A4K194</accession>